<keyword evidence="3" id="KW-1185">Reference proteome</keyword>
<feature type="transmembrane region" description="Helical" evidence="1">
    <location>
        <begin position="46"/>
        <end position="64"/>
    </location>
</feature>
<dbReference type="Proteomes" id="UP000265140">
    <property type="component" value="Chromosome 21"/>
</dbReference>
<protein>
    <submittedName>
        <fullName evidence="2">Uncharacterized protein</fullName>
    </submittedName>
</protein>
<organism evidence="2 3">
    <name type="scientific">Esox lucius</name>
    <name type="common">Northern pike</name>
    <dbReference type="NCBI Taxonomy" id="8010"/>
    <lineage>
        <taxon>Eukaryota</taxon>
        <taxon>Metazoa</taxon>
        <taxon>Chordata</taxon>
        <taxon>Craniata</taxon>
        <taxon>Vertebrata</taxon>
        <taxon>Euteleostomi</taxon>
        <taxon>Actinopterygii</taxon>
        <taxon>Neopterygii</taxon>
        <taxon>Teleostei</taxon>
        <taxon>Protacanthopterygii</taxon>
        <taxon>Esociformes</taxon>
        <taxon>Esocidae</taxon>
        <taxon>Esox</taxon>
    </lineage>
</organism>
<keyword evidence="1" id="KW-0812">Transmembrane</keyword>
<reference evidence="2 3" key="1">
    <citation type="submission" date="2020-02" db="EMBL/GenBank/DDBJ databases">
        <title>Esox lucius (northern pike) genome, fEsoLuc1, primary haplotype.</title>
        <authorList>
            <person name="Myers G."/>
            <person name="Karagic N."/>
            <person name="Meyer A."/>
            <person name="Pippel M."/>
            <person name="Reichard M."/>
            <person name="Winkler S."/>
            <person name="Tracey A."/>
            <person name="Sims Y."/>
            <person name="Howe K."/>
            <person name="Rhie A."/>
            <person name="Formenti G."/>
            <person name="Durbin R."/>
            <person name="Fedrigo O."/>
            <person name="Jarvis E.D."/>
        </authorList>
    </citation>
    <scope>NUCLEOTIDE SEQUENCE [LARGE SCALE GENOMIC DNA]</scope>
</reference>
<dbReference type="Ensembl" id="ENSELUT00000109206.1">
    <property type="protein sequence ID" value="ENSELUP00000089132.1"/>
    <property type="gene ID" value="ENSELUG00000045262.1"/>
</dbReference>
<proteinExistence type="predicted"/>
<sequence length="92" mass="10362">MATVILLQFLSQKDKHCCSTVSSQAFILECLEFAERHLKDSKSKKYNLVITCIMIWGCFSIAGTESLGRIDGRMDKNCSGQRSYTVICLALY</sequence>
<evidence type="ECO:0000313" key="3">
    <source>
        <dbReference type="Proteomes" id="UP000265140"/>
    </source>
</evidence>
<evidence type="ECO:0000256" key="1">
    <source>
        <dbReference type="SAM" id="Phobius"/>
    </source>
</evidence>
<reference evidence="2" key="3">
    <citation type="submission" date="2025-09" db="UniProtKB">
        <authorList>
            <consortium name="Ensembl"/>
        </authorList>
    </citation>
    <scope>IDENTIFICATION</scope>
</reference>
<keyword evidence="1" id="KW-1133">Transmembrane helix</keyword>
<keyword evidence="1" id="KW-0472">Membrane</keyword>
<reference evidence="2" key="2">
    <citation type="submission" date="2025-08" db="UniProtKB">
        <authorList>
            <consortium name="Ensembl"/>
        </authorList>
    </citation>
    <scope>IDENTIFICATION</scope>
</reference>
<dbReference type="AlphaFoldDB" id="A0AAY5KRL8"/>
<name>A0AAY5KRL8_ESOLU</name>
<accession>A0AAY5KRL8</accession>
<evidence type="ECO:0000313" key="2">
    <source>
        <dbReference type="Ensembl" id="ENSELUP00000089132.1"/>
    </source>
</evidence>